<proteinExistence type="predicted"/>
<sequence length="125" mass="14999">MSITDILNTDTIVCILDFFKDCDKMNFMKTCKEYYDFRNNINYTNLYECDVIKNLSIVNRFKRLIYRGKIPNNNTPFNEFIKEYIITDLINPIPNSVTHLTFNREFNKNIKLWIPNTVTHLLFLN</sequence>
<dbReference type="Proteomes" id="UP000236749">
    <property type="component" value="Segment"/>
</dbReference>
<reference evidence="1 2" key="1">
    <citation type="journal article" date="2013" name="Clin. Infect. Dis.">
        <title>First isolation of Mimivirus in a patient with pneumonia.</title>
        <authorList>
            <person name="Saadi H."/>
            <person name="Pagnier I."/>
            <person name="Colson P."/>
            <person name="Cherif J.K."/>
            <person name="Beji M."/>
            <person name="Boughalmi M."/>
            <person name="Azza S."/>
            <person name="Armstrong N."/>
            <person name="Robert C."/>
            <person name="Fournous G."/>
            <person name="La Scola B."/>
            <person name="Raoult D."/>
        </authorList>
    </citation>
    <scope>NUCLEOTIDE SEQUENCE [LARGE SCALE GENOMIC DNA]</scope>
    <source>
        <strain evidence="1">LBA111</strain>
    </source>
</reference>
<protein>
    <submittedName>
        <fullName evidence="1">Putative F-box and FNIP repeat-containing protein</fullName>
    </submittedName>
</protein>
<name>L7Y464_9VIRU</name>
<dbReference type="Pfam" id="PF05725">
    <property type="entry name" value="FNIP"/>
    <property type="match status" value="1"/>
</dbReference>
<dbReference type="EMBL" id="JX885207">
    <property type="protein sequence ID" value="AGD92569.1"/>
    <property type="molecule type" value="Genomic_DNA"/>
</dbReference>
<gene>
    <name evidence="1" type="ORF">LBA_00651</name>
</gene>
<evidence type="ECO:0000313" key="2">
    <source>
        <dbReference type="Proteomes" id="UP000236749"/>
    </source>
</evidence>
<dbReference type="InterPro" id="IPR008615">
    <property type="entry name" value="FNIP"/>
</dbReference>
<accession>L7Y464</accession>
<evidence type="ECO:0000313" key="1">
    <source>
        <dbReference type="EMBL" id="AGD92569.1"/>
    </source>
</evidence>
<organism evidence="1 2">
    <name type="scientific">Megavirus lba</name>
    <dbReference type="NCBI Taxonomy" id="1235314"/>
    <lineage>
        <taxon>Viruses</taxon>
        <taxon>Varidnaviria</taxon>
        <taxon>Bamfordvirae</taxon>
        <taxon>Nucleocytoviricota</taxon>
        <taxon>Megaviricetes</taxon>
        <taxon>Imitervirales</taxon>
        <taxon>Mimiviridae</taxon>
        <taxon>Megamimivirinae</taxon>
        <taxon>Megavirus</taxon>
        <taxon>Megavirus chilense</taxon>
    </lineage>
</organism>